<evidence type="ECO:0000256" key="10">
    <source>
        <dbReference type="SAM" id="MobiDB-lite"/>
    </source>
</evidence>
<dbReference type="InterPro" id="IPR037066">
    <property type="entry name" value="Plug_dom_sf"/>
</dbReference>
<evidence type="ECO:0000256" key="7">
    <source>
        <dbReference type="ARBA" id="ARBA00023237"/>
    </source>
</evidence>
<evidence type="ECO:0000256" key="3">
    <source>
        <dbReference type="ARBA" id="ARBA00022452"/>
    </source>
</evidence>
<feature type="chain" id="PRO_5020444216" evidence="11">
    <location>
        <begin position="31"/>
        <end position="962"/>
    </location>
</feature>
<feature type="domain" description="TonB-dependent receptor-like beta-barrel" evidence="12">
    <location>
        <begin position="435"/>
        <end position="924"/>
    </location>
</feature>
<dbReference type="InterPro" id="IPR036942">
    <property type="entry name" value="Beta-barrel_TonB_sf"/>
</dbReference>
<evidence type="ECO:0000256" key="6">
    <source>
        <dbReference type="ARBA" id="ARBA00023136"/>
    </source>
</evidence>
<keyword evidence="15" id="KW-1185">Reference proteome</keyword>
<dbReference type="GO" id="GO:0009279">
    <property type="term" value="C:cell outer membrane"/>
    <property type="evidence" value="ECO:0007669"/>
    <property type="project" value="UniProtKB-SubCell"/>
</dbReference>
<dbReference type="PANTHER" id="PTHR47234">
    <property type="match status" value="1"/>
</dbReference>
<keyword evidence="11" id="KW-0732">Signal</keyword>
<accession>A0A4Q6Y120</accession>
<organism evidence="14 15">
    <name type="scientific">Sphingomonas populi</name>
    <dbReference type="NCBI Taxonomy" id="2484750"/>
    <lineage>
        <taxon>Bacteria</taxon>
        <taxon>Pseudomonadati</taxon>
        <taxon>Pseudomonadota</taxon>
        <taxon>Alphaproteobacteria</taxon>
        <taxon>Sphingomonadales</taxon>
        <taxon>Sphingomonadaceae</taxon>
        <taxon>Sphingomonas</taxon>
    </lineage>
</organism>
<comment type="subcellular location">
    <subcellularLocation>
        <location evidence="1 8">Cell outer membrane</location>
        <topology evidence="1 8">Multi-pass membrane protein</topology>
    </subcellularLocation>
</comment>
<dbReference type="InterPro" id="IPR000531">
    <property type="entry name" value="Beta-barrel_TonB"/>
</dbReference>
<evidence type="ECO:0000259" key="13">
    <source>
        <dbReference type="Pfam" id="PF07715"/>
    </source>
</evidence>
<evidence type="ECO:0000256" key="5">
    <source>
        <dbReference type="ARBA" id="ARBA00023077"/>
    </source>
</evidence>
<feature type="signal peptide" evidence="11">
    <location>
        <begin position="1"/>
        <end position="30"/>
    </location>
</feature>
<proteinExistence type="inferred from homology"/>
<evidence type="ECO:0000256" key="11">
    <source>
        <dbReference type="SAM" id="SignalP"/>
    </source>
</evidence>
<comment type="similarity">
    <text evidence="8 9">Belongs to the TonB-dependent receptor family.</text>
</comment>
<keyword evidence="5 9" id="KW-0798">TonB box</keyword>
<dbReference type="RefSeq" id="WP_130158454.1">
    <property type="nucleotide sequence ID" value="NZ_SGIS01000020.1"/>
</dbReference>
<dbReference type="Pfam" id="PF07715">
    <property type="entry name" value="Plug"/>
    <property type="match status" value="1"/>
</dbReference>
<reference evidence="14 15" key="1">
    <citation type="submission" date="2019-02" db="EMBL/GenBank/DDBJ databases">
        <authorList>
            <person name="Li Y."/>
        </authorList>
    </citation>
    <scope>NUCLEOTIDE SEQUENCE [LARGE SCALE GENOMIC DNA]</scope>
    <source>
        <strain evidence="14 15">3-7</strain>
    </source>
</reference>
<sequence length="962" mass="101648">MKHTTKIFGAAALQRTASAIVIATVMIAQAQAQNAPAQPALQSPAAVPGTLPPAQAPATSTADVATADSSASTDDIVVTGSRLSTTGFTAPSPTTVLGSALLERQGQSNVAEFINQIPAVRSSATSSTSTATSFRGGAGGNFVNLRGLGVTRTLVLIDSERVVPTTTTGTLDLNIIPSIMLDRVEVVTGGASAAYGSDAVAGVVNLILKKKFVGLQAEGQTGVTQYGDNQTYRAGIIGGFNFGTGGHVLLGGDYAESAGIGTLEARDWSRRAGGIVAGANGVQYLVNDLQINNQTYGGIINSGPLRGTAFGPGSVPYSFAYGNTFGNASSTTQQGGGNPRSFNYDAAQISMPYKRYTALARVDYEFSPAFNLHATVNYANSGAPHTLLYARDAALSIRSDNAFLPQSVRAQMATAGVSTITVGRISRDLGPYVYSDDNTLWRGSVGVDGALGGGWKYDAYVGYGRNKIDYDLTARIDGALPGDPAGTRRFLNAIDAVTNSAGQIVCRVNQVTVTSPGCAPFNIFGENPSLTGAQQAWLVGTQHVSQITERTSAAANIAGSPFATWAGKVSVAVGAEYRRDSQDVTVDAGSLARAFNLGNTQPIAGSTTVYEGYGEVGVPLLRDVPFFQSLEANGAVRQTHYSQAGNVTTWKGGLTWEVNDSLRFRGTRSRDIRAPNLSELFQPLTTSQNAVIYNGVSTLANTRTTGNPNLKPERADTLSFGFVLSPTFLRGFRFSVDYYDIRLRGAIATVASQALINGCQQQGLADYCSRISVVNGVPLIDSSPANLNSIRTSGLDFELAYGFRALGGRFDLSTYATYVDKFTTSDALGTFNRAGEISGGFFFPGDDTPHWTGSANVNYNVNHLNILANIRYTGSSVLDKFAPAGKLVGPNKVPAIAYLNLSAEWTVPTSTRGQFQFFGGIDNVFNTDPPSEIPYQYFNRGTASSYYDVAGRRFRFGARVRY</sequence>
<dbReference type="PROSITE" id="PS52016">
    <property type="entry name" value="TONB_DEPENDENT_REC_3"/>
    <property type="match status" value="1"/>
</dbReference>
<feature type="domain" description="TonB-dependent receptor plug" evidence="13">
    <location>
        <begin position="89"/>
        <end position="203"/>
    </location>
</feature>
<keyword evidence="4 8" id="KW-0812">Transmembrane</keyword>
<dbReference type="Gene3D" id="2.40.170.20">
    <property type="entry name" value="TonB-dependent receptor, beta-barrel domain"/>
    <property type="match status" value="1"/>
</dbReference>
<dbReference type="InterPro" id="IPR039426">
    <property type="entry name" value="TonB-dep_rcpt-like"/>
</dbReference>
<comment type="caution">
    <text evidence="14">The sequence shown here is derived from an EMBL/GenBank/DDBJ whole genome shotgun (WGS) entry which is preliminary data.</text>
</comment>
<feature type="compositionally biased region" description="Low complexity" evidence="10">
    <location>
        <begin position="58"/>
        <end position="67"/>
    </location>
</feature>
<dbReference type="Gene3D" id="2.170.130.10">
    <property type="entry name" value="TonB-dependent receptor, plug domain"/>
    <property type="match status" value="1"/>
</dbReference>
<keyword evidence="2 8" id="KW-0813">Transport</keyword>
<evidence type="ECO:0000259" key="12">
    <source>
        <dbReference type="Pfam" id="PF00593"/>
    </source>
</evidence>
<evidence type="ECO:0000256" key="8">
    <source>
        <dbReference type="PROSITE-ProRule" id="PRU01360"/>
    </source>
</evidence>
<keyword evidence="6 8" id="KW-0472">Membrane</keyword>
<keyword evidence="14" id="KW-0675">Receptor</keyword>
<dbReference type="InterPro" id="IPR012910">
    <property type="entry name" value="Plug_dom"/>
</dbReference>
<dbReference type="SUPFAM" id="SSF56935">
    <property type="entry name" value="Porins"/>
    <property type="match status" value="1"/>
</dbReference>
<protein>
    <submittedName>
        <fullName evidence="14">TonB-dependent receptor</fullName>
    </submittedName>
</protein>
<dbReference type="PANTHER" id="PTHR47234:SF3">
    <property type="entry name" value="SECRETIN_TONB SHORT N-TERMINAL DOMAIN-CONTAINING PROTEIN"/>
    <property type="match status" value="1"/>
</dbReference>
<keyword evidence="7 8" id="KW-0998">Cell outer membrane</keyword>
<evidence type="ECO:0000313" key="14">
    <source>
        <dbReference type="EMBL" id="RZF63872.1"/>
    </source>
</evidence>
<dbReference type="AlphaFoldDB" id="A0A4Q6Y120"/>
<evidence type="ECO:0000256" key="4">
    <source>
        <dbReference type="ARBA" id="ARBA00022692"/>
    </source>
</evidence>
<feature type="region of interest" description="Disordered" evidence="10">
    <location>
        <begin position="41"/>
        <end position="67"/>
    </location>
</feature>
<dbReference type="EMBL" id="SGIS01000020">
    <property type="protein sequence ID" value="RZF63872.1"/>
    <property type="molecule type" value="Genomic_DNA"/>
</dbReference>
<keyword evidence="3 8" id="KW-1134">Transmembrane beta strand</keyword>
<dbReference type="OrthoDB" id="7051241at2"/>
<gene>
    <name evidence="14" type="ORF">EWE75_13860</name>
</gene>
<evidence type="ECO:0000256" key="9">
    <source>
        <dbReference type="RuleBase" id="RU003357"/>
    </source>
</evidence>
<dbReference type="Proteomes" id="UP000292085">
    <property type="component" value="Unassembled WGS sequence"/>
</dbReference>
<evidence type="ECO:0000313" key="15">
    <source>
        <dbReference type="Proteomes" id="UP000292085"/>
    </source>
</evidence>
<evidence type="ECO:0000256" key="1">
    <source>
        <dbReference type="ARBA" id="ARBA00004571"/>
    </source>
</evidence>
<name>A0A4Q6Y120_9SPHN</name>
<dbReference type="Pfam" id="PF00593">
    <property type="entry name" value="TonB_dep_Rec_b-barrel"/>
    <property type="match status" value="1"/>
</dbReference>
<evidence type="ECO:0000256" key="2">
    <source>
        <dbReference type="ARBA" id="ARBA00022448"/>
    </source>
</evidence>